<keyword evidence="1" id="KW-0732">Signal</keyword>
<evidence type="ECO:0000256" key="1">
    <source>
        <dbReference type="SAM" id="SignalP"/>
    </source>
</evidence>
<feature type="signal peptide" evidence="1">
    <location>
        <begin position="1"/>
        <end position="20"/>
    </location>
</feature>
<comment type="caution">
    <text evidence="3">The sequence shown here is derived from an EMBL/GenBank/DDBJ whole genome shotgun (WGS) entry which is preliminary data.</text>
</comment>
<dbReference type="OrthoDB" id="38305at2759"/>
<name>A0A9K3KEY0_9STRA</name>
<feature type="chain" id="PRO_5039942485" description="Limiting CO2-inducible protein B/C beta carbonyic anhydrase domain-containing protein" evidence="1">
    <location>
        <begin position="21"/>
        <end position="396"/>
    </location>
</feature>
<dbReference type="InterPro" id="IPR040703">
    <property type="entry name" value="LCIB/C_CA"/>
</dbReference>
<organism evidence="3 4">
    <name type="scientific">Nitzschia inconspicua</name>
    <dbReference type="NCBI Taxonomy" id="303405"/>
    <lineage>
        <taxon>Eukaryota</taxon>
        <taxon>Sar</taxon>
        <taxon>Stramenopiles</taxon>
        <taxon>Ochrophyta</taxon>
        <taxon>Bacillariophyta</taxon>
        <taxon>Bacillariophyceae</taxon>
        <taxon>Bacillariophycidae</taxon>
        <taxon>Bacillariales</taxon>
        <taxon>Bacillariaceae</taxon>
        <taxon>Nitzschia</taxon>
    </lineage>
</organism>
<feature type="domain" description="Limiting CO2-inducible protein B/C beta carbonyic anhydrase" evidence="2">
    <location>
        <begin position="160"/>
        <end position="383"/>
    </location>
</feature>
<protein>
    <recommendedName>
        <fullName evidence="2">Limiting CO2-inducible protein B/C beta carbonyic anhydrase domain-containing protein</fullName>
    </recommendedName>
</protein>
<evidence type="ECO:0000313" key="3">
    <source>
        <dbReference type="EMBL" id="KAG7342171.1"/>
    </source>
</evidence>
<evidence type="ECO:0000259" key="2">
    <source>
        <dbReference type="Pfam" id="PF18599"/>
    </source>
</evidence>
<dbReference type="PANTHER" id="PTHR38016:SF1">
    <property type="entry name" value="LIMITING CO2-INDUCIBLE PROTEIN B_C BETA CARBONYIC ANHYDRASE DOMAIN-CONTAINING PROTEIN"/>
    <property type="match status" value="1"/>
</dbReference>
<reference evidence="3" key="1">
    <citation type="journal article" date="2021" name="Sci. Rep.">
        <title>Diploid genomic architecture of Nitzschia inconspicua, an elite biomass production diatom.</title>
        <authorList>
            <person name="Oliver A."/>
            <person name="Podell S."/>
            <person name="Pinowska A."/>
            <person name="Traller J.C."/>
            <person name="Smith S.R."/>
            <person name="McClure R."/>
            <person name="Beliaev A."/>
            <person name="Bohutskyi P."/>
            <person name="Hill E.A."/>
            <person name="Rabines A."/>
            <person name="Zheng H."/>
            <person name="Allen L.Z."/>
            <person name="Kuo A."/>
            <person name="Grigoriev I.V."/>
            <person name="Allen A.E."/>
            <person name="Hazlebeck D."/>
            <person name="Allen E.E."/>
        </authorList>
    </citation>
    <scope>NUCLEOTIDE SEQUENCE</scope>
    <source>
        <strain evidence="3">Hildebrandi</strain>
    </source>
</reference>
<accession>A0A9K3KEY0</accession>
<dbReference type="AlphaFoldDB" id="A0A9K3KEY0"/>
<reference evidence="3" key="2">
    <citation type="submission" date="2021-04" db="EMBL/GenBank/DDBJ databases">
        <authorList>
            <person name="Podell S."/>
        </authorList>
    </citation>
    <scope>NUCLEOTIDE SEQUENCE</scope>
    <source>
        <strain evidence="3">Hildebrandi</strain>
    </source>
</reference>
<keyword evidence="4" id="KW-1185">Reference proteome</keyword>
<proteinExistence type="predicted"/>
<dbReference type="Pfam" id="PF18599">
    <property type="entry name" value="LCIB_C_CA"/>
    <property type="match status" value="1"/>
</dbReference>
<evidence type="ECO:0000313" key="4">
    <source>
        <dbReference type="Proteomes" id="UP000693970"/>
    </source>
</evidence>
<dbReference type="Proteomes" id="UP000693970">
    <property type="component" value="Unassembled WGS sequence"/>
</dbReference>
<sequence length="396" mass="41247">MKFSASTLLAILAAFSQAEAFTTPRATVQRISTTSLDITTLDEWQLLDNGSVVGSVRNHPTLADGDIITTSPLSRPDTARSNNLVATLTGSQYKLGRPMGVAGGAAPVEEPGFGRSTFVKTVGTTSLFAGGVALGVELGGIGKSEMTIPEAKIAVAFPGALSNTELMKRLEERLGPYGYGTNSLVATSLCCDEVNRPLEKALAKQYDEPFVMGGLAGFPFGGVTSFGAMAHHIPDGGSCLVVYGPHVGVDSMGSVGTVNRRGRAKGGSCCGSAAAALGKIRKGAMVPKGDGSAPPMIDSIDAQQAYVEANLAPYAERLLAADDRNIELPYALYDAQKQMMDGIVAKGASAMEGNGYIAMLGGIQINTPDGISDYFLPLSFDLRNNQGKIVKSLLWA</sequence>
<dbReference type="PANTHER" id="PTHR38016">
    <property type="entry name" value="UNNAMED PRODUCT"/>
    <property type="match status" value="1"/>
</dbReference>
<gene>
    <name evidence="3" type="ORF">IV203_007263</name>
</gene>
<dbReference type="EMBL" id="JAGRRH010000025">
    <property type="protein sequence ID" value="KAG7342171.1"/>
    <property type="molecule type" value="Genomic_DNA"/>
</dbReference>